<dbReference type="EC" id="1.3.99.-" evidence="1"/>
<comment type="similarity">
    <text evidence="1">Belongs to the HemJ family.</text>
</comment>
<keyword evidence="1 2" id="KW-0472">Membrane</keyword>
<keyword evidence="1" id="KW-1003">Cell membrane</keyword>
<dbReference type="Proteomes" id="UP000776276">
    <property type="component" value="Unassembled WGS sequence"/>
</dbReference>
<evidence type="ECO:0000256" key="2">
    <source>
        <dbReference type="SAM" id="Phobius"/>
    </source>
</evidence>
<protein>
    <recommendedName>
        <fullName evidence="1">Protoporphyrinogen IX oxidase</fullName>
        <ecNumber evidence="1">1.3.99.-</ecNumber>
    </recommendedName>
</protein>
<keyword evidence="2" id="KW-0812">Transmembrane</keyword>
<feature type="transmembrane region" description="Helical" evidence="2">
    <location>
        <begin position="52"/>
        <end position="71"/>
    </location>
</feature>
<keyword evidence="4" id="KW-1185">Reference proteome</keyword>
<proteinExistence type="inferred from homology"/>
<comment type="cofactor">
    <cofactor evidence="1">
        <name>heme b</name>
        <dbReference type="ChEBI" id="CHEBI:60344"/>
    </cofactor>
    <text evidence="1">Binds 1 heme b (iron(II)-protoporphyrin IX) group per subunit.</text>
</comment>
<dbReference type="Pfam" id="PF03653">
    <property type="entry name" value="UPF0093"/>
    <property type="match status" value="1"/>
</dbReference>
<accession>A0ABS6BGB6</accession>
<evidence type="ECO:0000313" key="3">
    <source>
        <dbReference type="EMBL" id="MBU3077341.1"/>
    </source>
</evidence>
<gene>
    <name evidence="3" type="ORF">KOF26_05620</name>
</gene>
<keyword evidence="1" id="KW-0408">Iron</keyword>
<feature type="transmembrane region" description="Helical" evidence="2">
    <location>
        <begin position="77"/>
        <end position="94"/>
    </location>
</feature>
<comment type="catalytic activity">
    <reaction evidence="1">
        <text>protoporphyrinogen IX + 3 A = protoporphyrin IX + 3 AH2</text>
        <dbReference type="Rhea" id="RHEA:62000"/>
        <dbReference type="ChEBI" id="CHEBI:13193"/>
        <dbReference type="ChEBI" id="CHEBI:17499"/>
        <dbReference type="ChEBI" id="CHEBI:57306"/>
        <dbReference type="ChEBI" id="CHEBI:57307"/>
    </reaction>
</comment>
<reference evidence="3 4" key="1">
    <citation type="submission" date="2021-06" db="EMBL/GenBank/DDBJ databases">
        <title>Sphingomonas sp. XMGL2, whole genome shotgun sequencing project.</title>
        <authorList>
            <person name="Zhao G."/>
            <person name="Shen L."/>
        </authorList>
    </citation>
    <scope>NUCLEOTIDE SEQUENCE [LARGE SCALE GENOMIC DNA]</scope>
    <source>
        <strain evidence="3 4">XMGL2</strain>
    </source>
</reference>
<feature type="transmembrane region" description="Helical" evidence="2">
    <location>
        <begin position="115"/>
        <end position="133"/>
    </location>
</feature>
<keyword evidence="1" id="KW-0349">Heme</keyword>
<comment type="pathway">
    <text evidence="1">Porphyrin-containing compound metabolism; protoporphyrin-IX biosynthesis; protoporphyrin-IX from protoporphyrinogen-IX: step 1/1.</text>
</comment>
<feature type="transmembrane region" description="Helical" evidence="2">
    <location>
        <begin position="6"/>
        <end position="31"/>
    </location>
</feature>
<dbReference type="PIRSF" id="PIRSF004638">
    <property type="entry name" value="UCP004638"/>
    <property type="match status" value="1"/>
</dbReference>
<dbReference type="EMBL" id="JAHKRT010000002">
    <property type="protein sequence ID" value="MBU3077341.1"/>
    <property type="molecule type" value="Genomic_DNA"/>
</dbReference>
<evidence type="ECO:0000256" key="1">
    <source>
        <dbReference type="PIRNR" id="PIRNR004638"/>
    </source>
</evidence>
<comment type="function">
    <text evidence="1">Catalyzes the oxidation of protoporphyrinogen IX to protoporphyrin IX.</text>
</comment>
<organism evidence="3 4">
    <name type="scientific">Sphingomonas quercus</name>
    <dbReference type="NCBI Taxonomy" id="2842451"/>
    <lineage>
        <taxon>Bacteria</taxon>
        <taxon>Pseudomonadati</taxon>
        <taxon>Pseudomonadota</taxon>
        <taxon>Alphaproteobacteria</taxon>
        <taxon>Sphingomonadales</taxon>
        <taxon>Sphingomonadaceae</taxon>
        <taxon>Sphingomonas</taxon>
    </lineage>
</organism>
<dbReference type="RefSeq" id="WP_216321402.1">
    <property type="nucleotide sequence ID" value="NZ_JAHKRT010000002.1"/>
</dbReference>
<keyword evidence="2" id="KW-1133">Transmembrane helix</keyword>
<name>A0ABS6BGB6_9SPHN</name>
<keyword evidence="1" id="KW-0479">Metal-binding</keyword>
<sequence>MIPYLWIKAIHVAAVLIFIAGLFAQSVAVAAGRRGDRGTGALVSHWDRRVTVPAMLLVWLTGATIAVDGGWFASPWLWGKLAIVVALTALHGVQSGRLRRIRRGEQLRLRIAPEHTAIGIAVAAAIIAILVVAKPV</sequence>
<evidence type="ECO:0000313" key="4">
    <source>
        <dbReference type="Proteomes" id="UP000776276"/>
    </source>
</evidence>
<comment type="caution">
    <text evidence="3">The sequence shown here is derived from an EMBL/GenBank/DDBJ whole genome shotgun (WGS) entry which is preliminary data.</text>
</comment>
<dbReference type="InterPro" id="IPR005265">
    <property type="entry name" value="HemJ-like"/>
</dbReference>